<evidence type="ECO:0000313" key="2">
    <source>
        <dbReference type="Proteomes" id="UP000694892"/>
    </source>
</evidence>
<name>A0A974C371_XENLA</name>
<organism evidence="1 2">
    <name type="scientific">Xenopus laevis</name>
    <name type="common">African clawed frog</name>
    <dbReference type="NCBI Taxonomy" id="8355"/>
    <lineage>
        <taxon>Eukaryota</taxon>
        <taxon>Metazoa</taxon>
        <taxon>Chordata</taxon>
        <taxon>Craniata</taxon>
        <taxon>Vertebrata</taxon>
        <taxon>Euteleostomi</taxon>
        <taxon>Amphibia</taxon>
        <taxon>Batrachia</taxon>
        <taxon>Anura</taxon>
        <taxon>Pipoidea</taxon>
        <taxon>Pipidae</taxon>
        <taxon>Xenopodinae</taxon>
        <taxon>Xenopus</taxon>
        <taxon>Xenopus</taxon>
    </lineage>
</organism>
<dbReference type="AlphaFoldDB" id="A0A974C371"/>
<gene>
    <name evidence="1" type="ORF">XELAEV_18042001mg</name>
</gene>
<accession>A0A974C371</accession>
<dbReference type="Proteomes" id="UP000694892">
    <property type="component" value="Chromosome 8S"/>
</dbReference>
<proteinExistence type="predicted"/>
<evidence type="ECO:0000313" key="1">
    <source>
        <dbReference type="EMBL" id="OCT65758.1"/>
    </source>
</evidence>
<dbReference type="EMBL" id="CM004481">
    <property type="protein sequence ID" value="OCT65758.1"/>
    <property type="molecule type" value="Genomic_DNA"/>
</dbReference>
<sequence length="94" mass="10469">MAQIDVTLMYGNMLGIVQKHIKAVSSSVQCIWGPQYCSKKATKPNNVLCRQENSATVSRAHFPSGLGSNKRSMLWPLYVRSPSSLFVDARNRIV</sequence>
<reference evidence="2" key="1">
    <citation type="journal article" date="2016" name="Nature">
        <title>Genome evolution in the allotetraploid frog Xenopus laevis.</title>
        <authorList>
            <person name="Session A.M."/>
            <person name="Uno Y."/>
            <person name="Kwon T."/>
            <person name="Chapman J.A."/>
            <person name="Toyoda A."/>
            <person name="Takahashi S."/>
            <person name="Fukui A."/>
            <person name="Hikosaka A."/>
            <person name="Suzuki A."/>
            <person name="Kondo M."/>
            <person name="van Heeringen S.J."/>
            <person name="Quigley I."/>
            <person name="Heinz S."/>
            <person name="Ogino H."/>
            <person name="Ochi H."/>
            <person name="Hellsten U."/>
            <person name="Lyons J.B."/>
            <person name="Simakov O."/>
            <person name="Putnam N."/>
            <person name="Stites J."/>
            <person name="Kuroki Y."/>
            <person name="Tanaka T."/>
            <person name="Michiue T."/>
            <person name="Watanabe M."/>
            <person name="Bogdanovic O."/>
            <person name="Lister R."/>
            <person name="Georgiou G."/>
            <person name="Paranjpe S.S."/>
            <person name="van Kruijsbergen I."/>
            <person name="Shu S."/>
            <person name="Carlson J."/>
            <person name="Kinoshita T."/>
            <person name="Ohta Y."/>
            <person name="Mawaribuchi S."/>
            <person name="Jenkins J."/>
            <person name="Grimwood J."/>
            <person name="Schmutz J."/>
            <person name="Mitros T."/>
            <person name="Mozaffari S.V."/>
            <person name="Suzuki Y."/>
            <person name="Haramoto Y."/>
            <person name="Yamamoto T.S."/>
            <person name="Takagi C."/>
            <person name="Heald R."/>
            <person name="Miller K."/>
            <person name="Haudenschild C."/>
            <person name="Kitzman J."/>
            <person name="Nakayama T."/>
            <person name="Izutsu Y."/>
            <person name="Robert J."/>
            <person name="Fortriede J."/>
            <person name="Burns K."/>
            <person name="Lotay V."/>
            <person name="Karimi K."/>
            <person name="Yasuoka Y."/>
            <person name="Dichmann D.S."/>
            <person name="Flajnik M.F."/>
            <person name="Houston D.W."/>
            <person name="Shendure J."/>
            <person name="DuPasquier L."/>
            <person name="Vize P.D."/>
            <person name="Zorn A.M."/>
            <person name="Ito M."/>
            <person name="Marcotte E.M."/>
            <person name="Wallingford J.B."/>
            <person name="Ito Y."/>
            <person name="Asashima M."/>
            <person name="Ueno N."/>
            <person name="Matsuda Y."/>
            <person name="Veenstra G.J."/>
            <person name="Fujiyama A."/>
            <person name="Harland R.M."/>
            <person name="Taira M."/>
            <person name="Rokhsar D.S."/>
        </authorList>
    </citation>
    <scope>NUCLEOTIDE SEQUENCE [LARGE SCALE GENOMIC DNA]</scope>
    <source>
        <strain evidence="2">J</strain>
    </source>
</reference>
<protein>
    <submittedName>
        <fullName evidence="1">Uncharacterized protein</fullName>
    </submittedName>
</protein>